<feature type="region of interest" description="Disordered" evidence="1">
    <location>
        <begin position="320"/>
        <end position="344"/>
    </location>
</feature>
<gene>
    <name evidence="2" type="ORF">GRF29_44g1837670</name>
</gene>
<feature type="compositionally biased region" description="Basic and acidic residues" evidence="1">
    <location>
        <begin position="597"/>
        <end position="635"/>
    </location>
</feature>
<evidence type="ECO:0000313" key="3">
    <source>
        <dbReference type="Proteomes" id="UP001280581"/>
    </source>
</evidence>
<protein>
    <submittedName>
        <fullName evidence="2">Uncharacterized protein</fullName>
    </submittedName>
</protein>
<organism evidence="2 3">
    <name type="scientific">Pseudopithomyces chartarum</name>
    <dbReference type="NCBI Taxonomy" id="1892770"/>
    <lineage>
        <taxon>Eukaryota</taxon>
        <taxon>Fungi</taxon>
        <taxon>Dikarya</taxon>
        <taxon>Ascomycota</taxon>
        <taxon>Pezizomycotina</taxon>
        <taxon>Dothideomycetes</taxon>
        <taxon>Pleosporomycetidae</taxon>
        <taxon>Pleosporales</taxon>
        <taxon>Massarineae</taxon>
        <taxon>Didymosphaeriaceae</taxon>
        <taxon>Pseudopithomyces</taxon>
    </lineage>
</organism>
<dbReference type="Proteomes" id="UP001280581">
    <property type="component" value="Unassembled WGS sequence"/>
</dbReference>
<feature type="region of interest" description="Disordered" evidence="1">
    <location>
        <begin position="445"/>
        <end position="651"/>
    </location>
</feature>
<comment type="caution">
    <text evidence="2">The sequence shown here is derived from an EMBL/GenBank/DDBJ whole genome shotgun (WGS) entry which is preliminary data.</text>
</comment>
<dbReference type="AlphaFoldDB" id="A0AAN6M2Y7"/>
<feature type="compositionally biased region" description="Basic and acidic residues" evidence="1">
    <location>
        <begin position="503"/>
        <end position="517"/>
    </location>
</feature>
<evidence type="ECO:0000313" key="2">
    <source>
        <dbReference type="EMBL" id="KAK3210150.1"/>
    </source>
</evidence>
<proteinExistence type="predicted"/>
<evidence type="ECO:0000256" key="1">
    <source>
        <dbReference type="SAM" id="MobiDB-lite"/>
    </source>
</evidence>
<feature type="compositionally biased region" description="Low complexity" evidence="1">
    <location>
        <begin position="26"/>
        <end position="35"/>
    </location>
</feature>
<feature type="region of interest" description="Disordered" evidence="1">
    <location>
        <begin position="62"/>
        <end position="129"/>
    </location>
</feature>
<keyword evidence="3" id="KW-1185">Reference proteome</keyword>
<feature type="compositionally biased region" description="Low complexity" evidence="1">
    <location>
        <begin position="94"/>
        <end position="106"/>
    </location>
</feature>
<accession>A0AAN6M2Y7</accession>
<dbReference type="EMBL" id="WVTA01000005">
    <property type="protein sequence ID" value="KAK3210150.1"/>
    <property type="molecule type" value="Genomic_DNA"/>
</dbReference>
<feature type="compositionally biased region" description="Polar residues" evidence="1">
    <location>
        <begin position="274"/>
        <end position="285"/>
    </location>
</feature>
<name>A0AAN6M2Y7_9PLEO</name>
<reference evidence="2 3" key="1">
    <citation type="submission" date="2021-02" db="EMBL/GenBank/DDBJ databases">
        <title>Genome assembly of Pseudopithomyces chartarum.</title>
        <authorList>
            <person name="Jauregui R."/>
            <person name="Singh J."/>
            <person name="Voisey C."/>
        </authorList>
    </citation>
    <scope>NUCLEOTIDE SEQUENCE [LARGE SCALE GENOMIC DNA]</scope>
    <source>
        <strain evidence="2 3">AGR01</strain>
    </source>
</reference>
<feature type="region of interest" description="Disordered" evidence="1">
    <location>
        <begin position="1"/>
        <end position="49"/>
    </location>
</feature>
<feature type="region of interest" description="Disordered" evidence="1">
    <location>
        <begin position="270"/>
        <end position="289"/>
    </location>
</feature>
<feature type="compositionally biased region" description="Polar residues" evidence="1">
    <location>
        <begin position="445"/>
        <end position="463"/>
    </location>
</feature>
<sequence length="651" mass="72406">MHLDMLAADHHHHHHPSDPRAPSPSPSLSSSTPQPTSNGNRSPLHMPLSLLGSLLRQQSLTPSRLLKGDNPTEPPTDADPPMKSDSGVHNSPAVSRRTSVSSGTSTEKLRKRNPRPRTTYNLAQPPHSRGKLHIRPKVVLQLHQVVASRRPKPAYEVIPYTVFLPFSTRCKVRTYRGKSLGASDLLILKAEEYQQNEEEKSDEERFGSREVVGVICPAKEDRNGSTKTEILMANGQSWEVARTPSGGYEFVCVDDHGLTRRSRWVAKPPHLRRQSTMSNGSQNSSTEDRKFTFSTISQNSRRHPIIATMTRDKIQVSDSYTMPTTTSPSTPNLQSSTLPTPVTTPTSIDMDSFLDKEHLPIETDDALKSFILASGIWVAFQENWSSAYSAYSKGAPPTLVTSSTFKTTPNRTVSMTYIDTPRSASPASMTDENKRTLPRIIRSHTQFLSSKTSDPTSLPSSPIKTRARRSNSTGNTDLFRAGSLRKRFSLGFEEQSVPETEEERQSKRSAEISRVKELALQPPPTLKFDNNPLSPILSIEPPTSPAKLEPSPVLSDSRAKKARSAYDPIPTAGLWDSGVVEGRGTLRTRPTSLGVVNDKKAKAKRKEERSKSRDQHKEKKEKEKKEKDGRRKSEGLRSLFRGVFHKDKHAA</sequence>